<organism evidence="3">
    <name type="scientific">Pyricularia oryzae (strain Y34)</name>
    <name type="common">Rice blast fungus</name>
    <name type="synonym">Magnaporthe oryzae</name>
    <dbReference type="NCBI Taxonomy" id="1143189"/>
    <lineage>
        <taxon>Eukaryota</taxon>
        <taxon>Fungi</taxon>
        <taxon>Dikarya</taxon>
        <taxon>Ascomycota</taxon>
        <taxon>Pezizomycotina</taxon>
        <taxon>Sordariomycetes</taxon>
        <taxon>Sordariomycetidae</taxon>
        <taxon>Magnaporthales</taxon>
        <taxon>Pyriculariaceae</taxon>
        <taxon>Pyricularia</taxon>
    </lineage>
</organism>
<dbReference type="GO" id="GO:0009277">
    <property type="term" value="C:fungal-type cell wall"/>
    <property type="evidence" value="ECO:0007669"/>
    <property type="project" value="InterPro"/>
</dbReference>
<name>A0AA97P5C2_PYRO3</name>
<feature type="chain" id="PRO_5041739095" evidence="2">
    <location>
        <begin position="20"/>
        <end position="148"/>
    </location>
</feature>
<evidence type="ECO:0000313" key="3">
    <source>
        <dbReference type="EMBL" id="ELQ42366.1"/>
    </source>
</evidence>
<keyword evidence="1" id="KW-1015">Disulfide bond</keyword>
<dbReference type="EMBL" id="JH793671">
    <property type="protein sequence ID" value="ELQ42366.1"/>
    <property type="molecule type" value="Genomic_DNA"/>
</dbReference>
<proteinExistence type="predicted"/>
<accession>A0AA97P5C2</accession>
<evidence type="ECO:0000256" key="1">
    <source>
        <dbReference type="ARBA" id="ARBA00023157"/>
    </source>
</evidence>
<dbReference type="SMART" id="SM00075">
    <property type="entry name" value="HYDRO"/>
    <property type="match status" value="1"/>
</dbReference>
<gene>
    <name evidence="3" type="ORF">OOU_Y34scaffold00213g2</name>
</gene>
<sequence length="148" mass="15679">MFSLKTVVLALAAAAFVQAIPAPGEGPSVSMAQQKCGAEKVVSCCNSKELKNSKSGAEIPIDVLSGECKNIPINILTINQLIPINNFCSDTVSCCSGEQILFSHIRDACDHEGMMVVEDVWSFCEGAGVRRSALSESRSWLLGALVSS</sequence>
<dbReference type="InterPro" id="IPR001338">
    <property type="entry name" value="Class_I_Hydrophobin"/>
</dbReference>
<protein>
    <submittedName>
        <fullName evidence="3">Hydrophobin</fullName>
    </submittedName>
</protein>
<keyword evidence="2" id="KW-0732">Signal</keyword>
<dbReference type="GO" id="GO:0005199">
    <property type="term" value="F:structural constituent of cell wall"/>
    <property type="evidence" value="ECO:0007669"/>
    <property type="project" value="InterPro"/>
</dbReference>
<feature type="signal peptide" evidence="2">
    <location>
        <begin position="1"/>
        <end position="19"/>
    </location>
</feature>
<reference evidence="3" key="1">
    <citation type="journal article" date="2012" name="PLoS Genet.">
        <title>Comparative analysis of the genomes of two field isolates of the rice blast fungus Magnaporthe oryzae.</title>
        <authorList>
            <person name="Xue M."/>
            <person name="Yang J."/>
            <person name="Li Z."/>
            <person name="Hu S."/>
            <person name="Yao N."/>
            <person name="Dean R.A."/>
            <person name="Zhao W."/>
            <person name="Shen M."/>
            <person name="Zhang H."/>
            <person name="Li C."/>
            <person name="Liu L."/>
            <person name="Cao L."/>
            <person name="Xu X."/>
            <person name="Xing Y."/>
            <person name="Hsiang T."/>
            <person name="Zhang Z."/>
            <person name="Xu J.R."/>
            <person name="Peng Y.L."/>
        </authorList>
    </citation>
    <scope>NUCLEOTIDE SEQUENCE</scope>
    <source>
        <strain evidence="3">Y34</strain>
    </source>
</reference>
<dbReference type="Proteomes" id="UP000011086">
    <property type="component" value="Unassembled WGS sequence"/>
</dbReference>
<dbReference type="AlphaFoldDB" id="A0AA97P5C2"/>
<evidence type="ECO:0000256" key="2">
    <source>
        <dbReference type="SAM" id="SignalP"/>
    </source>
</evidence>